<dbReference type="InterPro" id="IPR056924">
    <property type="entry name" value="SH3_Tf2-1"/>
</dbReference>
<dbReference type="GO" id="GO:0015074">
    <property type="term" value="P:DNA integration"/>
    <property type="evidence" value="ECO:0007669"/>
    <property type="project" value="InterPro"/>
</dbReference>
<keyword evidence="4" id="KW-1185">Reference proteome</keyword>
<dbReference type="InterPro" id="IPR012337">
    <property type="entry name" value="RNaseH-like_sf"/>
</dbReference>
<sequence length="281" mass="32618">MVCQQTKSEHSFPAGLLQPLPIPEQKWESISMDFITGLPLVHGHNCIYVVVDRLTKYAHLFSLPKKHEAADVAQVFYTGIFRLHGLPKNIISDRDKIFMSTFWQEIFRLASTELTPSTSYHPQTDGQTEIVNKWIEGYLRSYVTGHQQAWIRWLHMGEYCYNTTYQMSIGMTPFRALYGYDAMSFADLVLSDSRAPKAQDWLQENQDILRALKENLQKAQNQQKVYADRHRVERSFEVGDLVFLRLQPYRQSSLKQKGAEKLKPRFYGPYRIVKRGGCGCI</sequence>
<dbReference type="SUPFAM" id="SSF53098">
    <property type="entry name" value="Ribonuclease H-like"/>
    <property type="match status" value="1"/>
</dbReference>
<proteinExistence type="predicted"/>
<dbReference type="PANTHER" id="PTHR45835:SF99">
    <property type="entry name" value="CHROMO DOMAIN-CONTAINING PROTEIN-RELATED"/>
    <property type="match status" value="1"/>
</dbReference>
<dbReference type="Gene3D" id="3.30.420.10">
    <property type="entry name" value="Ribonuclease H-like superfamily/Ribonuclease H"/>
    <property type="match status" value="1"/>
</dbReference>
<dbReference type="InterPro" id="IPR036397">
    <property type="entry name" value="RNaseH_sf"/>
</dbReference>
<organism evidence="3 4">
    <name type="scientific">Taxus chinensis</name>
    <name type="common">Chinese yew</name>
    <name type="synonym">Taxus wallichiana var. chinensis</name>
    <dbReference type="NCBI Taxonomy" id="29808"/>
    <lineage>
        <taxon>Eukaryota</taxon>
        <taxon>Viridiplantae</taxon>
        <taxon>Streptophyta</taxon>
        <taxon>Embryophyta</taxon>
        <taxon>Tracheophyta</taxon>
        <taxon>Spermatophyta</taxon>
        <taxon>Pinopsida</taxon>
        <taxon>Pinidae</taxon>
        <taxon>Conifers II</taxon>
        <taxon>Cupressales</taxon>
        <taxon>Taxaceae</taxon>
        <taxon>Taxus</taxon>
    </lineage>
</organism>
<reference evidence="3 4" key="1">
    <citation type="journal article" date="2021" name="Nat. Plants">
        <title>The Taxus genome provides insights into paclitaxel biosynthesis.</title>
        <authorList>
            <person name="Xiong X."/>
            <person name="Gou J."/>
            <person name="Liao Q."/>
            <person name="Li Y."/>
            <person name="Zhou Q."/>
            <person name="Bi G."/>
            <person name="Li C."/>
            <person name="Du R."/>
            <person name="Wang X."/>
            <person name="Sun T."/>
            <person name="Guo L."/>
            <person name="Liang H."/>
            <person name="Lu P."/>
            <person name="Wu Y."/>
            <person name="Zhang Z."/>
            <person name="Ro D.K."/>
            <person name="Shang Y."/>
            <person name="Huang S."/>
            <person name="Yan J."/>
        </authorList>
    </citation>
    <scope>NUCLEOTIDE SEQUENCE [LARGE SCALE GENOMIC DNA]</scope>
    <source>
        <strain evidence="3">Ta-2019</strain>
    </source>
</reference>
<evidence type="ECO:0000313" key="4">
    <source>
        <dbReference type="Proteomes" id="UP000824469"/>
    </source>
</evidence>
<evidence type="ECO:0000313" key="3">
    <source>
        <dbReference type="EMBL" id="KAH9302443.1"/>
    </source>
</evidence>
<dbReference type="GO" id="GO:0003676">
    <property type="term" value="F:nucleic acid binding"/>
    <property type="evidence" value="ECO:0007669"/>
    <property type="project" value="InterPro"/>
</dbReference>
<dbReference type="InterPro" id="IPR001584">
    <property type="entry name" value="Integrase_cat-core"/>
</dbReference>
<dbReference type="Pfam" id="PF24626">
    <property type="entry name" value="SH3_Tf2-1"/>
    <property type="match status" value="1"/>
</dbReference>
<dbReference type="EMBL" id="JAHRHJ020000009">
    <property type="protein sequence ID" value="KAH9302443.1"/>
    <property type="molecule type" value="Genomic_DNA"/>
</dbReference>
<dbReference type="Proteomes" id="UP000824469">
    <property type="component" value="Unassembled WGS sequence"/>
</dbReference>
<protein>
    <recommendedName>
        <fullName evidence="2">Integrase catalytic domain-containing protein</fullName>
    </recommendedName>
</protein>
<evidence type="ECO:0000259" key="2">
    <source>
        <dbReference type="PROSITE" id="PS50994"/>
    </source>
</evidence>
<feature type="domain" description="Integrase catalytic" evidence="2">
    <location>
        <begin position="17"/>
        <end position="181"/>
    </location>
</feature>
<keyword evidence="1" id="KW-0175">Coiled coil</keyword>
<name>A0AA38CQ24_TAXCH</name>
<evidence type="ECO:0000256" key="1">
    <source>
        <dbReference type="SAM" id="Coils"/>
    </source>
</evidence>
<accession>A0AA38CQ24</accession>
<dbReference type="AlphaFoldDB" id="A0AA38CQ24"/>
<dbReference type="PANTHER" id="PTHR45835">
    <property type="entry name" value="YALI0A06105P"/>
    <property type="match status" value="1"/>
</dbReference>
<comment type="caution">
    <text evidence="3">The sequence shown here is derived from an EMBL/GenBank/DDBJ whole genome shotgun (WGS) entry which is preliminary data.</text>
</comment>
<dbReference type="PROSITE" id="PS50994">
    <property type="entry name" value="INTEGRASE"/>
    <property type="match status" value="1"/>
</dbReference>
<gene>
    <name evidence="3" type="ORF">KI387_014026</name>
</gene>
<feature type="coiled-coil region" evidence="1">
    <location>
        <begin position="202"/>
        <end position="229"/>
    </location>
</feature>
<dbReference type="OMA" id="RSIKETH"/>